<name>A0ABP7M4Z3_9GAMM</name>
<keyword evidence="5" id="KW-1185">Reference proteome</keyword>
<evidence type="ECO:0000313" key="5">
    <source>
        <dbReference type="Proteomes" id="UP001501565"/>
    </source>
</evidence>
<evidence type="ECO:0000313" key="4">
    <source>
        <dbReference type="EMBL" id="GAA3913664.1"/>
    </source>
</evidence>
<dbReference type="InterPro" id="IPR030678">
    <property type="entry name" value="Peptide/Ni-bd"/>
</dbReference>
<gene>
    <name evidence="4" type="ORF">GCM10022277_05340</name>
</gene>
<protein>
    <submittedName>
        <fullName evidence="4">Extracellular solute-binding protein</fullName>
    </submittedName>
</protein>
<dbReference type="InterPro" id="IPR000914">
    <property type="entry name" value="SBP_5_dom"/>
</dbReference>
<keyword evidence="1 2" id="KW-0732">Signal</keyword>
<comment type="caution">
    <text evidence="4">The sequence shown here is derived from an EMBL/GenBank/DDBJ whole genome shotgun (WGS) entry which is preliminary data.</text>
</comment>
<dbReference type="SUPFAM" id="SSF53850">
    <property type="entry name" value="Periplasmic binding protein-like II"/>
    <property type="match status" value="1"/>
</dbReference>
<dbReference type="CDD" id="cd08497">
    <property type="entry name" value="MbnE-like"/>
    <property type="match status" value="1"/>
</dbReference>
<reference evidence="5" key="1">
    <citation type="journal article" date="2019" name="Int. J. Syst. Evol. Microbiol.">
        <title>The Global Catalogue of Microorganisms (GCM) 10K type strain sequencing project: providing services to taxonomists for standard genome sequencing and annotation.</title>
        <authorList>
            <consortium name="The Broad Institute Genomics Platform"/>
            <consortium name="The Broad Institute Genome Sequencing Center for Infectious Disease"/>
            <person name="Wu L."/>
            <person name="Ma J."/>
        </authorList>
    </citation>
    <scope>NUCLEOTIDE SEQUENCE [LARGE SCALE GENOMIC DNA]</scope>
    <source>
        <strain evidence="5">JCM 17551</strain>
    </source>
</reference>
<feature type="chain" id="PRO_5046534495" evidence="2">
    <location>
        <begin position="24"/>
        <end position="615"/>
    </location>
</feature>
<dbReference type="PANTHER" id="PTHR30290:SF64">
    <property type="entry name" value="ABC TRANSPORTER PERIPLASMIC BINDING PROTEIN"/>
    <property type="match status" value="1"/>
</dbReference>
<dbReference type="PIRSF" id="PIRSF002741">
    <property type="entry name" value="MppA"/>
    <property type="match status" value="1"/>
</dbReference>
<dbReference type="RefSeq" id="WP_344795216.1">
    <property type="nucleotide sequence ID" value="NZ_BAABBN010000004.1"/>
</dbReference>
<feature type="domain" description="Solute-binding protein family 5" evidence="3">
    <location>
        <begin position="134"/>
        <end position="514"/>
    </location>
</feature>
<dbReference type="PANTHER" id="PTHR30290">
    <property type="entry name" value="PERIPLASMIC BINDING COMPONENT OF ABC TRANSPORTER"/>
    <property type="match status" value="1"/>
</dbReference>
<evidence type="ECO:0000256" key="1">
    <source>
        <dbReference type="ARBA" id="ARBA00022729"/>
    </source>
</evidence>
<dbReference type="Gene3D" id="3.10.105.10">
    <property type="entry name" value="Dipeptide-binding Protein, Domain 3"/>
    <property type="match status" value="1"/>
</dbReference>
<dbReference type="Proteomes" id="UP001501565">
    <property type="component" value="Unassembled WGS sequence"/>
</dbReference>
<feature type="signal peptide" evidence="2">
    <location>
        <begin position="1"/>
        <end position="23"/>
    </location>
</feature>
<evidence type="ECO:0000256" key="2">
    <source>
        <dbReference type="SAM" id="SignalP"/>
    </source>
</evidence>
<organism evidence="4 5">
    <name type="scientific">Litoribacillus peritrichatus</name>
    <dbReference type="NCBI Taxonomy" id="718191"/>
    <lineage>
        <taxon>Bacteria</taxon>
        <taxon>Pseudomonadati</taxon>
        <taxon>Pseudomonadota</taxon>
        <taxon>Gammaproteobacteria</taxon>
        <taxon>Oceanospirillales</taxon>
        <taxon>Oceanospirillaceae</taxon>
        <taxon>Litoribacillus</taxon>
    </lineage>
</organism>
<dbReference type="InterPro" id="IPR039424">
    <property type="entry name" value="SBP_5"/>
</dbReference>
<sequence>MNRLIRICLVLLTLTLSSSVVSSETPIIKTHAYALHGSPKYPADFKHFHYVNPNAPKGGHIKVMATGTFDTLNPYTLKGNSPYKSPGMFKYGVAELNETLLTGSEHPGISGDEPQTGYGLIAEFIEYPTSLDWVRFHIRPEARFHDNSPITAEDVIFSYETLIKHGHPQFQNKLRAVGQPIALSARVVEFPLKGLDKRALPLRIGEMPILSKNFWHGKTFEKSLLEPPLLSGPYQIETFDWGKTITFKRVENYWGNNLPVNQGRFNFSSVRFDFYRDLTVAFEAFKAGNFDIYLEYISKNWATGYDFPLLNQGKIIKEEIPHQSLAGSQGFFMNTRTELFKHVKVREAIGLMFDFEWTNKQLFYGAYQRSNSYFANTELAQTGLPQGKELDYLKEVKQHLPEKLFTDAFNLPKTNGSGNIRRKIRQALSLFKQAGWTLKENQLTHQKTGEVFEFEILIRQPSLTRVVNPFIKNLSKIGIKATARVVDPSQYKQRIDDFDFEMTTYVLGQTLSPGHEQKLYFHSENANVKGSLNLAGIENPAIDHLTNKIIAAQTREELVAASKALDRALLWQHYMIPNWHISHHRVAYQSFFGRPNTQAIYDLAFDTWWINETKQ</sequence>
<evidence type="ECO:0000259" key="3">
    <source>
        <dbReference type="Pfam" id="PF00496"/>
    </source>
</evidence>
<proteinExistence type="predicted"/>
<dbReference type="EMBL" id="BAABBN010000004">
    <property type="protein sequence ID" value="GAA3913664.1"/>
    <property type="molecule type" value="Genomic_DNA"/>
</dbReference>
<dbReference type="Gene3D" id="3.40.190.10">
    <property type="entry name" value="Periplasmic binding protein-like II"/>
    <property type="match status" value="1"/>
</dbReference>
<accession>A0ABP7M4Z3</accession>
<dbReference type="Pfam" id="PF00496">
    <property type="entry name" value="SBP_bac_5"/>
    <property type="match status" value="1"/>
</dbReference>